<sequence>MAAAQEPAAAAAAAGDVQEGAPEGEEGGGAPDPRGCHGRGVAVFVVHWAALALVALSVMHVQVATRFLSASCPPLYWFAAHLLLYGGGGSSSRAPTAMGGKDGSGGAGGAIGALLWGYCWAFASLGAVMFPNFYPWT</sequence>
<evidence type="ECO:0000256" key="6">
    <source>
        <dbReference type="ARBA" id="ARBA00022679"/>
    </source>
</evidence>
<evidence type="ECO:0000256" key="5">
    <source>
        <dbReference type="ARBA" id="ARBA00022676"/>
    </source>
</evidence>
<keyword evidence="9 11" id="KW-1133">Transmembrane helix</keyword>
<evidence type="ECO:0000256" key="8">
    <source>
        <dbReference type="ARBA" id="ARBA00022824"/>
    </source>
</evidence>
<dbReference type="Pfam" id="PF04188">
    <property type="entry name" value="Mannosyl_trans2"/>
    <property type="match status" value="1"/>
</dbReference>
<comment type="similarity">
    <text evidence="3 11">Belongs to the PIGV family.</text>
</comment>
<dbReference type="GeneID" id="25729326"/>
<evidence type="ECO:0000256" key="12">
    <source>
        <dbReference type="SAM" id="MobiDB-lite"/>
    </source>
</evidence>
<evidence type="ECO:0000256" key="2">
    <source>
        <dbReference type="ARBA" id="ARBA00004687"/>
    </source>
</evidence>
<feature type="transmembrane region" description="Helical" evidence="11">
    <location>
        <begin position="107"/>
        <end position="130"/>
    </location>
</feature>
<dbReference type="UniPathway" id="UPA00196"/>
<comment type="subcellular location">
    <subcellularLocation>
        <location evidence="1 11">Endoplasmic reticulum membrane</location>
        <topology evidence="1 11">Multi-pass membrane protein</topology>
    </subcellularLocation>
</comment>
<dbReference type="EC" id="2.4.1.-" evidence="11"/>
<dbReference type="PANTHER" id="PTHR12468:SF2">
    <property type="entry name" value="GPI MANNOSYLTRANSFERASE 2"/>
    <property type="match status" value="1"/>
</dbReference>
<evidence type="ECO:0000256" key="10">
    <source>
        <dbReference type="ARBA" id="ARBA00023136"/>
    </source>
</evidence>
<dbReference type="GO" id="GO:0031501">
    <property type="term" value="C:mannosyltransferase complex"/>
    <property type="evidence" value="ECO:0007669"/>
    <property type="project" value="TreeGrafter"/>
</dbReference>
<keyword evidence="8 11" id="KW-0256">Endoplasmic reticulum</keyword>
<protein>
    <recommendedName>
        <fullName evidence="11">GPI mannosyltransferase 2</fullName>
        <ecNumber evidence="11">2.4.1.-</ecNumber>
    </recommendedName>
</protein>
<evidence type="ECO:0000256" key="11">
    <source>
        <dbReference type="RuleBase" id="RU363112"/>
    </source>
</evidence>
<keyword evidence="6 11" id="KW-0808">Transferase</keyword>
<dbReference type="AlphaFoldDB" id="A0A0D2LWV9"/>
<dbReference type="KEGG" id="mng:MNEG_12007"/>
<comment type="caution">
    <text evidence="11">Lacks conserved residue(s) required for the propagation of feature annotation.</text>
</comment>
<evidence type="ECO:0000256" key="1">
    <source>
        <dbReference type="ARBA" id="ARBA00004477"/>
    </source>
</evidence>
<evidence type="ECO:0000256" key="3">
    <source>
        <dbReference type="ARBA" id="ARBA00008698"/>
    </source>
</evidence>
<dbReference type="GO" id="GO:0004376">
    <property type="term" value="F:GPI mannosyltransferase activity"/>
    <property type="evidence" value="ECO:0007669"/>
    <property type="project" value="InterPro"/>
</dbReference>
<evidence type="ECO:0000313" key="13">
    <source>
        <dbReference type="EMBL" id="KIY95954.1"/>
    </source>
</evidence>
<keyword evidence="5 11" id="KW-0328">Glycosyltransferase</keyword>
<keyword evidence="4 11" id="KW-0337">GPI-anchor biosynthesis</keyword>
<keyword evidence="7 11" id="KW-0812">Transmembrane</keyword>
<keyword evidence="10 11" id="KW-0472">Membrane</keyword>
<dbReference type="InterPro" id="IPR007315">
    <property type="entry name" value="PIG-V/Gpi18"/>
</dbReference>
<evidence type="ECO:0000256" key="7">
    <source>
        <dbReference type="ARBA" id="ARBA00022692"/>
    </source>
</evidence>
<feature type="transmembrane region" description="Helical" evidence="11">
    <location>
        <begin position="67"/>
        <end position="86"/>
    </location>
</feature>
<evidence type="ECO:0000313" key="14">
    <source>
        <dbReference type="Proteomes" id="UP000054498"/>
    </source>
</evidence>
<gene>
    <name evidence="13" type="ORF">MNEG_12007</name>
</gene>
<evidence type="ECO:0000256" key="9">
    <source>
        <dbReference type="ARBA" id="ARBA00022989"/>
    </source>
</evidence>
<proteinExistence type="inferred from homology"/>
<dbReference type="GO" id="GO:0006506">
    <property type="term" value="P:GPI anchor biosynthetic process"/>
    <property type="evidence" value="ECO:0007669"/>
    <property type="project" value="UniProtKB-UniPathway"/>
</dbReference>
<organism evidence="13 14">
    <name type="scientific">Monoraphidium neglectum</name>
    <dbReference type="NCBI Taxonomy" id="145388"/>
    <lineage>
        <taxon>Eukaryota</taxon>
        <taxon>Viridiplantae</taxon>
        <taxon>Chlorophyta</taxon>
        <taxon>core chlorophytes</taxon>
        <taxon>Chlorophyceae</taxon>
        <taxon>CS clade</taxon>
        <taxon>Sphaeropleales</taxon>
        <taxon>Selenastraceae</taxon>
        <taxon>Monoraphidium</taxon>
    </lineage>
</organism>
<dbReference type="STRING" id="145388.A0A0D2LWV9"/>
<keyword evidence="14" id="KW-1185">Reference proteome</keyword>
<dbReference type="GO" id="GO:0005789">
    <property type="term" value="C:endoplasmic reticulum membrane"/>
    <property type="evidence" value="ECO:0007669"/>
    <property type="project" value="UniProtKB-SubCell"/>
</dbReference>
<dbReference type="GO" id="GO:0000009">
    <property type="term" value="F:alpha-1,6-mannosyltransferase activity"/>
    <property type="evidence" value="ECO:0007669"/>
    <property type="project" value="InterPro"/>
</dbReference>
<dbReference type="RefSeq" id="XP_013894974.1">
    <property type="nucleotide sequence ID" value="XM_014039520.1"/>
</dbReference>
<name>A0A0D2LWV9_9CHLO</name>
<comment type="pathway">
    <text evidence="2 11">Glycolipid biosynthesis; glycosylphosphatidylinositol-anchor biosynthesis.</text>
</comment>
<dbReference type="Proteomes" id="UP000054498">
    <property type="component" value="Unassembled WGS sequence"/>
</dbReference>
<dbReference type="EMBL" id="KK103230">
    <property type="protein sequence ID" value="KIY95954.1"/>
    <property type="molecule type" value="Genomic_DNA"/>
</dbReference>
<reference evidence="13 14" key="1">
    <citation type="journal article" date="2013" name="BMC Genomics">
        <title>Reconstruction of the lipid metabolism for the microalga Monoraphidium neglectum from its genome sequence reveals characteristics suitable for biofuel production.</title>
        <authorList>
            <person name="Bogen C."/>
            <person name="Al-Dilaimi A."/>
            <person name="Albersmeier A."/>
            <person name="Wichmann J."/>
            <person name="Grundmann M."/>
            <person name="Rupp O."/>
            <person name="Lauersen K.J."/>
            <person name="Blifernez-Klassen O."/>
            <person name="Kalinowski J."/>
            <person name="Goesmann A."/>
            <person name="Mussgnug J.H."/>
            <person name="Kruse O."/>
        </authorList>
    </citation>
    <scope>NUCLEOTIDE SEQUENCE [LARGE SCALE GENOMIC DNA]</scope>
    <source>
        <strain evidence="13 14">SAG 48.87</strain>
    </source>
</reference>
<feature type="region of interest" description="Disordered" evidence="12">
    <location>
        <begin position="1"/>
        <end position="33"/>
    </location>
</feature>
<feature type="transmembrane region" description="Helical" evidence="11">
    <location>
        <begin position="41"/>
        <end position="61"/>
    </location>
</feature>
<evidence type="ECO:0000256" key="4">
    <source>
        <dbReference type="ARBA" id="ARBA00022502"/>
    </source>
</evidence>
<feature type="compositionally biased region" description="Low complexity" evidence="12">
    <location>
        <begin position="1"/>
        <end position="21"/>
    </location>
</feature>
<comment type="function">
    <text evidence="11">Mannosyltransferase involved in glycosylphosphatidylinositol-anchor biosynthesis.</text>
</comment>
<accession>A0A0D2LWV9</accession>
<dbReference type="PANTHER" id="PTHR12468">
    <property type="entry name" value="GPI MANNOSYLTRANSFERASE 2"/>
    <property type="match status" value="1"/>
</dbReference>